<sequence length="670" mass="77985">MRIGIASFLVFAFFLIGRMENNFAQTIKSHKIVKPDTEQHPGFLKSWPYFNFWMEDMVYFFEEKEPLDWQEAKAKFHSGEFELLKGRVFNKGFTESVWWFAFQLENPLDSDITFIFNPYSSSHTSWDLFVIDESGELLEASKSGHRVLQKDRPIKYWVVNFELHVPAGESRDFLLRVDARGRPTFTTFYLDLDWDYWWNEIERGFAYGEIAGRTSLIIFLGVVLLLFFKKRLYLYFALYLTADLIILLDIDNYIFSRYEGEVYLLWGPIILPFFSLVMAMFFIDFNLEFFSIRKSQISIYRYFKAWKKILLVLAVLVLTTLVYPDWYGVKILIYEVAILATMATLLAILWQCIRQYRIRSYEALFAFGANFFLAGGMIFYYVSILGWYEAHPLEMYFQGYGGFLHAAILMVGMLHQYHRTQKDKDKITQEQINTEREILKHSIQAQENERHRIAKDLHDDLGGNLALIKLKMELFADKHLGNGDKAEFGDLVSLMEDSCKDLRYISYELMPSDFSSKVLRTMIEELVEKINAQKKLRFSYEVGDFPSLDMDVKINLFRIIKELTNNILKHSQATQAKIKIELDESSKELKLVVEDNGKGIPKEILDGKVTGMGLSNLKSRVNFSNGRLDIQSSGLGTRVSVWVPVGGEGFDSEIGKKKKRIQPHSGLFEP</sequence>
<keyword evidence="19" id="KW-0812">Transmembrane</keyword>
<keyword evidence="14" id="KW-0408">Iron</keyword>
<keyword evidence="12" id="KW-0418">Kinase</keyword>
<dbReference type="PANTHER" id="PTHR24421:SF10">
    <property type="entry name" value="NITRATE_NITRITE SENSOR PROTEIN NARQ"/>
    <property type="match status" value="1"/>
</dbReference>
<comment type="subcellular location">
    <subcellularLocation>
        <location evidence="3">Cytoplasm</location>
    </subcellularLocation>
</comment>
<evidence type="ECO:0000256" key="6">
    <source>
        <dbReference type="ARBA" id="ARBA00022485"/>
    </source>
</evidence>
<evidence type="ECO:0000256" key="11">
    <source>
        <dbReference type="ARBA" id="ARBA00022741"/>
    </source>
</evidence>
<evidence type="ECO:0000256" key="5">
    <source>
        <dbReference type="ARBA" id="ARBA00017322"/>
    </source>
</evidence>
<dbReference type="InterPro" id="IPR011622">
    <property type="entry name" value="7TMR_DISM_rcpt_extracell_dom2"/>
</dbReference>
<evidence type="ECO:0000256" key="2">
    <source>
        <dbReference type="ARBA" id="ARBA00001966"/>
    </source>
</evidence>
<dbReference type="Proteomes" id="UP001338309">
    <property type="component" value="Unassembled WGS sequence"/>
</dbReference>
<keyword evidence="19" id="KW-1133">Transmembrane helix</keyword>
<dbReference type="Pfam" id="PF07696">
    <property type="entry name" value="7TMR-DISMED2"/>
    <property type="match status" value="1"/>
</dbReference>
<comment type="catalytic activity">
    <reaction evidence="1">
        <text>ATP + protein L-histidine = ADP + protein N-phospho-L-histidine.</text>
        <dbReference type="EC" id="2.7.13.3"/>
    </reaction>
</comment>
<organism evidence="21 22">
    <name type="scientific">Algoriphagus confluentis</name>
    <dbReference type="NCBI Taxonomy" id="1697556"/>
    <lineage>
        <taxon>Bacteria</taxon>
        <taxon>Pseudomonadati</taxon>
        <taxon>Bacteroidota</taxon>
        <taxon>Cytophagia</taxon>
        <taxon>Cytophagales</taxon>
        <taxon>Cyclobacteriaceae</taxon>
        <taxon>Algoriphagus</taxon>
    </lineage>
</organism>
<keyword evidence="11" id="KW-0547">Nucleotide-binding</keyword>
<comment type="caution">
    <text evidence="21">The sequence shown here is derived from an EMBL/GenBank/DDBJ whole genome shotgun (WGS) entry which is preliminary data.</text>
</comment>
<dbReference type="InterPro" id="IPR036890">
    <property type="entry name" value="HATPase_C_sf"/>
</dbReference>
<evidence type="ECO:0000313" key="22">
    <source>
        <dbReference type="Proteomes" id="UP001338309"/>
    </source>
</evidence>
<dbReference type="InterPro" id="IPR005467">
    <property type="entry name" value="His_kinase_dom"/>
</dbReference>
<keyword evidence="6" id="KW-0004">4Fe-4S</keyword>
<keyword evidence="22" id="KW-1185">Reference proteome</keyword>
<dbReference type="EC" id="2.7.13.3" evidence="4"/>
<dbReference type="CDD" id="cd16917">
    <property type="entry name" value="HATPase_UhpB-NarQ-NarX-like"/>
    <property type="match status" value="1"/>
</dbReference>
<dbReference type="InterPro" id="IPR050482">
    <property type="entry name" value="Sensor_HK_TwoCompSys"/>
</dbReference>
<evidence type="ECO:0000313" key="21">
    <source>
        <dbReference type="EMBL" id="GMQ28373.1"/>
    </source>
</evidence>
<evidence type="ECO:0000256" key="13">
    <source>
        <dbReference type="ARBA" id="ARBA00022840"/>
    </source>
</evidence>
<evidence type="ECO:0000256" key="1">
    <source>
        <dbReference type="ARBA" id="ARBA00000085"/>
    </source>
</evidence>
<dbReference type="EMBL" id="BTPD01000003">
    <property type="protein sequence ID" value="GMQ28373.1"/>
    <property type="molecule type" value="Genomic_DNA"/>
</dbReference>
<proteinExistence type="predicted"/>
<keyword evidence="7" id="KW-0963">Cytoplasm</keyword>
<feature type="transmembrane region" description="Helical" evidence="19">
    <location>
        <begin position="232"/>
        <end position="250"/>
    </location>
</feature>
<feature type="transmembrane region" description="Helical" evidence="19">
    <location>
        <begin position="364"/>
        <end position="383"/>
    </location>
</feature>
<dbReference type="PRINTS" id="PR00344">
    <property type="entry name" value="BCTRLSENSOR"/>
</dbReference>
<feature type="transmembrane region" description="Helical" evidence="19">
    <location>
        <begin position="332"/>
        <end position="352"/>
    </location>
</feature>
<dbReference type="InterPro" id="IPR004358">
    <property type="entry name" value="Sig_transdc_His_kin-like_C"/>
</dbReference>
<evidence type="ECO:0000256" key="14">
    <source>
        <dbReference type="ARBA" id="ARBA00023004"/>
    </source>
</evidence>
<evidence type="ECO:0000256" key="15">
    <source>
        <dbReference type="ARBA" id="ARBA00023012"/>
    </source>
</evidence>
<feature type="transmembrane region" description="Helical" evidence="19">
    <location>
        <begin position="395"/>
        <end position="414"/>
    </location>
</feature>
<feature type="transmembrane region" description="Helical" evidence="19">
    <location>
        <begin position="262"/>
        <end position="287"/>
    </location>
</feature>
<keyword evidence="19" id="KW-0472">Membrane</keyword>
<dbReference type="SUPFAM" id="SSF55874">
    <property type="entry name" value="ATPase domain of HSP90 chaperone/DNA topoisomerase II/histidine kinase"/>
    <property type="match status" value="1"/>
</dbReference>
<dbReference type="InterPro" id="IPR011712">
    <property type="entry name" value="Sig_transdc_His_kin_sub3_dim/P"/>
</dbReference>
<dbReference type="Pfam" id="PF02518">
    <property type="entry name" value="HATPase_c"/>
    <property type="match status" value="1"/>
</dbReference>
<dbReference type="PROSITE" id="PS50109">
    <property type="entry name" value="HIS_KIN"/>
    <property type="match status" value="1"/>
</dbReference>
<reference evidence="21 22" key="1">
    <citation type="submission" date="2023-08" db="EMBL/GenBank/DDBJ databases">
        <title>Draft genome sequence of Algoriphagus confluentis.</title>
        <authorList>
            <person name="Takatani N."/>
            <person name="Hosokawa M."/>
            <person name="Sawabe T."/>
        </authorList>
    </citation>
    <scope>NUCLEOTIDE SEQUENCE [LARGE SCALE GENOMIC DNA]</scope>
    <source>
        <strain evidence="21 22">NBRC 111222</strain>
    </source>
</reference>
<feature type="domain" description="Histidine kinase" evidence="20">
    <location>
        <begin position="456"/>
        <end position="647"/>
    </location>
</feature>
<evidence type="ECO:0000256" key="16">
    <source>
        <dbReference type="ARBA" id="ARBA00023014"/>
    </source>
</evidence>
<protein>
    <recommendedName>
        <fullName evidence="5">Oxygen sensor histidine kinase NreB</fullName>
        <ecNumber evidence="4">2.7.13.3</ecNumber>
    </recommendedName>
    <alternativeName>
        <fullName evidence="18">Nitrogen regulation protein B</fullName>
    </alternativeName>
</protein>
<feature type="transmembrane region" description="Helical" evidence="19">
    <location>
        <begin position="210"/>
        <end position="227"/>
    </location>
</feature>
<keyword evidence="15" id="KW-0902">Two-component regulatory system</keyword>
<dbReference type="Gene3D" id="2.60.40.2380">
    <property type="match status" value="1"/>
</dbReference>
<evidence type="ECO:0000256" key="18">
    <source>
        <dbReference type="ARBA" id="ARBA00030800"/>
    </source>
</evidence>
<keyword evidence="10" id="KW-0479">Metal-binding</keyword>
<accession>A0ABQ6PMK0</accession>
<evidence type="ECO:0000256" key="17">
    <source>
        <dbReference type="ARBA" id="ARBA00024827"/>
    </source>
</evidence>
<evidence type="ECO:0000256" key="7">
    <source>
        <dbReference type="ARBA" id="ARBA00022490"/>
    </source>
</evidence>
<feature type="transmembrane region" description="Helical" evidence="19">
    <location>
        <begin position="308"/>
        <end position="326"/>
    </location>
</feature>
<dbReference type="Pfam" id="PF07695">
    <property type="entry name" value="7TMR-DISM_7TM"/>
    <property type="match status" value="1"/>
</dbReference>
<dbReference type="Pfam" id="PF07730">
    <property type="entry name" value="HisKA_3"/>
    <property type="match status" value="1"/>
</dbReference>
<comment type="cofactor">
    <cofactor evidence="2">
        <name>[4Fe-4S] cluster</name>
        <dbReference type="ChEBI" id="CHEBI:49883"/>
    </cofactor>
</comment>
<dbReference type="PANTHER" id="PTHR24421">
    <property type="entry name" value="NITRATE/NITRITE SENSOR PROTEIN NARX-RELATED"/>
    <property type="match status" value="1"/>
</dbReference>
<evidence type="ECO:0000256" key="3">
    <source>
        <dbReference type="ARBA" id="ARBA00004496"/>
    </source>
</evidence>
<comment type="function">
    <text evidence="17">Member of the two-component regulatory system NreB/NreC involved in the control of dissimilatory nitrate/nitrite reduction in response to oxygen. NreB functions as a direct oxygen sensor histidine kinase which is autophosphorylated, in the absence of oxygen, probably at the conserved histidine residue, and transfers its phosphate group probably to a conserved aspartate residue of NreC. NreB/NreC activates the expression of the nitrate (narGHJI) and nitrite (nir) reductase operons, as well as the putative nitrate transporter gene narT.</text>
</comment>
<name>A0ABQ6PMK0_9BACT</name>
<evidence type="ECO:0000259" key="20">
    <source>
        <dbReference type="PROSITE" id="PS50109"/>
    </source>
</evidence>
<evidence type="ECO:0000256" key="9">
    <source>
        <dbReference type="ARBA" id="ARBA00022679"/>
    </source>
</evidence>
<keyword evidence="16" id="KW-0411">Iron-sulfur</keyword>
<dbReference type="InterPro" id="IPR003594">
    <property type="entry name" value="HATPase_dom"/>
</dbReference>
<evidence type="ECO:0000256" key="4">
    <source>
        <dbReference type="ARBA" id="ARBA00012438"/>
    </source>
</evidence>
<evidence type="ECO:0000256" key="8">
    <source>
        <dbReference type="ARBA" id="ARBA00022553"/>
    </source>
</evidence>
<keyword evidence="8" id="KW-0597">Phosphoprotein</keyword>
<evidence type="ECO:0000256" key="12">
    <source>
        <dbReference type="ARBA" id="ARBA00022777"/>
    </source>
</evidence>
<evidence type="ECO:0000256" key="10">
    <source>
        <dbReference type="ARBA" id="ARBA00022723"/>
    </source>
</evidence>
<keyword evidence="13" id="KW-0067">ATP-binding</keyword>
<dbReference type="Gene3D" id="1.20.5.1930">
    <property type="match status" value="1"/>
</dbReference>
<evidence type="ECO:0000256" key="19">
    <source>
        <dbReference type="SAM" id="Phobius"/>
    </source>
</evidence>
<dbReference type="SMART" id="SM00387">
    <property type="entry name" value="HATPase_c"/>
    <property type="match status" value="1"/>
</dbReference>
<keyword evidence="9" id="KW-0808">Transferase</keyword>
<dbReference type="InterPro" id="IPR011623">
    <property type="entry name" value="7TMR_DISM_rcpt_extracell_dom1"/>
</dbReference>
<dbReference type="Gene3D" id="3.30.565.10">
    <property type="entry name" value="Histidine kinase-like ATPase, C-terminal domain"/>
    <property type="match status" value="1"/>
</dbReference>
<gene>
    <name evidence="21" type="ORF">Aconfl_10160</name>
</gene>